<dbReference type="PROSITE" id="PS50995">
    <property type="entry name" value="HTH_MARR_2"/>
    <property type="match status" value="1"/>
</dbReference>
<dbReference type="InterPro" id="IPR036390">
    <property type="entry name" value="WH_DNA-bd_sf"/>
</dbReference>
<dbReference type="GO" id="GO:0003700">
    <property type="term" value="F:DNA-binding transcription factor activity"/>
    <property type="evidence" value="ECO:0007669"/>
    <property type="project" value="InterPro"/>
</dbReference>
<dbReference type="PANTHER" id="PTHR33164">
    <property type="entry name" value="TRANSCRIPTIONAL REGULATOR, MARR FAMILY"/>
    <property type="match status" value="1"/>
</dbReference>
<evidence type="ECO:0000256" key="3">
    <source>
        <dbReference type="ARBA" id="ARBA00023163"/>
    </source>
</evidence>
<dbReference type="GO" id="GO:0003677">
    <property type="term" value="F:DNA binding"/>
    <property type="evidence" value="ECO:0007669"/>
    <property type="project" value="UniProtKB-KW"/>
</dbReference>
<evidence type="ECO:0000259" key="4">
    <source>
        <dbReference type="PROSITE" id="PS50995"/>
    </source>
</evidence>
<dbReference type="PROSITE" id="PS01117">
    <property type="entry name" value="HTH_MARR_1"/>
    <property type="match status" value="1"/>
</dbReference>
<dbReference type="Gene3D" id="1.10.10.10">
    <property type="entry name" value="Winged helix-like DNA-binding domain superfamily/Winged helix DNA-binding domain"/>
    <property type="match status" value="1"/>
</dbReference>
<evidence type="ECO:0000313" key="6">
    <source>
        <dbReference type="Proteomes" id="UP000592216"/>
    </source>
</evidence>
<organism evidence="5 6">
    <name type="scientific">Donghicola mangrovi</name>
    <dbReference type="NCBI Taxonomy" id="2729614"/>
    <lineage>
        <taxon>Bacteria</taxon>
        <taxon>Pseudomonadati</taxon>
        <taxon>Pseudomonadota</taxon>
        <taxon>Alphaproteobacteria</taxon>
        <taxon>Rhodobacterales</taxon>
        <taxon>Roseobacteraceae</taxon>
        <taxon>Donghicola</taxon>
    </lineage>
</organism>
<keyword evidence="2" id="KW-0238">DNA-binding</keyword>
<dbReference type="AlphaFoldDB" id="A0A850Q5U3"/>
<dbReference type="Proteomes" id="UP000592216">
    <property type="component" value="Unassembled WGS sequence"/>
</dbReference>
<dbReference type="EMBL" id="JABCJE010000006">
    <property type="protein sequence ID" value="NVO24323.1"/>
    <property type="molecule type" value="Genomic_DNA"/>
</dbReference>
<keyword evidence="1" id="KW-0805">Transcription regulation</keyword>
<dbReference type="PRINTS" id="PR00598">
    <property type="entry name" value="HTHMARR"/>
</dbReference>
<name>A0A850Q5U3_9RHOB</name>
<dbReference type="InterPro" id="IPR000835">
    <property type="entry name" value="HTH_MarR-typ"/>
</dbReference>
<feature type="domain" description="HTH marR-type" evidence="4">
    <location>
        <begin position="7"/>
        <end position="138"/>
    </location>
</feature>
<dbReference type="GO" id="GO:0006950">
    <property type="term" value="P:response to stress"/>
    <property type="evidence" value="ECO:0007669"/>
    <property type="project" value="TreeGrafter"/>
</dbReference>
<dbReference type="InterPro" id="IPR039422">
    <property type="entry name" value="MarR/SlyA-like"/>
</dbReference>
<reference evidence="5 6" key="1">
    <citation type="submission" date="2020-04" db="EMBL/GenBank/DDBJ databases">
        <title>Donghicola sp., a member of the Rhodobacteraceae family isolated from mangrove forest in Thailand.</title>
        <authorList>
            <person name="Charoenyingcharoen P."/>
            <person name="Yukphan P."/>
        </authorList>
    </citation>
    <scope>NUCLEOTIDE SEQUENCE [LARGE SCALE GENOMIC DNA]</scope>
    <source>
        <strain evidence="5 6">B5-SW-15</strain>
    </source>
</reference>
<dbReference type="PANTHER" id="PTHR33164:SF95">
    <property type="entry name" value="TRANSCRIPTIONAL REGULATOR"/>
    <property type="match status" value="1"/>
</dbReference>
<accession>A0A850Q5U3</accession>
<keyword evidence="3" id="KW-0804">Transcription</keyword>
<evidence type="ECO:0000256" key="1">
    <source>
        <dbReference type="ARBA" id="ARBA00023015"/>
    </source>
</evidence>
<sequence>MKAHSMAGHLIRRLNQHSTQVFTRRMQEMGMDLTSVQFAALEAILTHPGIDQAGVAAHIAYDRATIGGVIDRLVQKGLVERQTSKRDRRAKEVRGTAQGQAAFDQVLPVVTDLQTEVLGGLDAAEVEIFLSLARKVINAAADQSELP</sequence>
<dbReference type="RefSeq" id="WP_177158065.1">
    <property type="nucleotide sequence ID" value="NZ_JABCJE010000006.1"/>
</dbReference>
<dbReference type="SUPFAM" id="SSF46785">
    <property type="entry name" value="Winged helix' DNA-binding domain"/>
    <property type="match status" value="1"/>
</dbReference>
<gene>
    <name evidence="5" type="ORF">HJ536_13230</name>
</gene>
<comment type="caution">
    <text evidence="5">The sequence shown here is derived from an EMBL/GenBank/DDBJ whole genome shotgun (WGS) entry which is preliminary data.</text>
</comment>
<proteinExistence type="predicted"/>
<protein>
    <submittedName>
        <fullName evidence="5">MarR family transcriptional regulator</fullName>
    </submittedName>
</protein>
<dbReference type="InterPro" id="IPR023187">
    <property type="entry name" value="Tscrpt_reg_MarR-type_CS"/>
</dbReference>
<dbReference type="SMART" id="SM00347">
    <property type="entry name" value="HTH_MARR"/>
    <property type="match status" value="1"/>
</dbReference>
<evidence type="ECO:0000313" key="5">
    <source>
        <dbReference type="EMBL" id="NVO24323.1"/>
    </source>
</evidence>
<dbReference type="InterPro" id="IPR036388">
    <property type="entry name" value="WH-like_DNA-bd_sf"/>
</dbReference>
<evidence type="ECO:0000256" key="2">
    <source>
        <dbReference type="ARBA" id="ARBA00023125"/>
    </source>
</evidence>
<dbReference type="Pfam" id="PF12802">
    <property type="entry name" value="MarR_2"/>
    <property type="match status" value="1"/>
</dbReference>